<evidence type="ECO:0000313" key="1">
    <source>
        <dbReference type="EMBL" id="BDD08689.1"/>
    </source>
</evidence>
<dbReference type="RefSeq" id="WP_338393932.1">
    <property type="nucleotide sequence ID" value="NZ_AP025314.1"/>
</dbReference>
<evidence type="ECO:0008006" key="3">
    <source>
        <dbReference type="Google" id="ProtNLM"/>
    </source>
</evidence>
<name>A0AAU9D2T3_9BACT</name>
<organism evidence="1 2">
    <name type="scientific">Fulvitalea axinellae</name>
    <dbReference type="NCBI Taxonomy" id="1182444"/>
    <lineage>
        <taxon>Bacteria</taxon>
        <taxon>Pseudomonadati</taxon>
        <taxon>Bacteroidota</taxon>
        <taxon>Cytophagia</taxon>
        <taxon>Cytophagales</taxon>
        <taxon>Persicobacteraceae</taxon>
        <taxon>Fulvitalea</taxon>
    </lineage>
</organism>
<dbReference type="InterPro" id="IPR021272">
    <property type="entry name" value="DUF2851"/>
</dbReference>
<dbReference type="Proteomes" id="UP001348817">
    <property type="component" value="Chromosome"/>
</dbReference>
<evidence type="ECO:0000313" key="2">
    <source>
        <dbReference type="Proteomes" id="UP001348817"/>
    </source>
</evidence>
<accession>A0AAU9D2T3</accession>
<dbReference type="Pfam" id="PF11013">
    <property type="entry name" value="DUF2851"/>
    <property type="match status" value="1"/>
</dbReference>
<proteinExistence type="predicted"/>
<reference evidence="1 2" key="1">
    <citation type="submission" date="2021-12" db="EMBL/GenBank/DDBJ databases">
        <title>Genome sequencing of bacteria with rrn-lacking chromosome and rrn-plasmid.</title>
        <authorList>
            <person name="Anda M."/>
            <person name="Iwasaki W."/>
        </authorList>
    </citation>
    <scope>NUCLEOTIDE SEQUENCE [LARGE SCALE GENOMIC DNA]</scope>
    <source>
        <strain evidence="1 2">DSM 100852</strain>
    </source>
</reference>
<sequence>MREDFLHYVWRFSYFNISNLTDTRGNSVKIINPGILNRNAGPDFHDARIEIDGVLWTGSVEIHINASDWYRHNHQTDPAYENVILHVVWQNDKPVSHPDGTEIPALELSGRISQDLLSKNDGLNACDKGIPCANSLTDIPEVKRRAWMDRALANRLERKGADILKLYKSSQSWEDTARTWLFRNLGHKVNAEPFERLAKAVPGKAIAKQSDSGETLEALLFGTAGFLSADPADDYHRRLSGHYQLLARKYNLEERRLKESDWKFSRLRPANYPTLRISQLATLFTREPSVFNFLTEGKNLQVYENQFNLRASDYWRRHHAFGKTSSRSYAKMGQNTGQYLVTNAVVPFLHTYGQATGRYEMCDKAVALLEELPPESNTILEKWKATGTDALNAFDSQALIERYNEYCVPKKCPRCLIGHEILRS</sequence>
<gene>
    <name evidence="1" type="ORF">FUAX_11210</name>
</gene>
<protein>
    <recommendedName>
        <fullName evidence="3">DUF2851 family protein</fullName>
    </recommendedName>
</protein>
<keyword evidence="2" id="KW-1185">Reference proteome</keyword>
<dbReference type="KEGG" id="fax:FUAX_11210"/>
<dbReference type="EMBL" id="AP025314">
    <property type="protein sequence ID" value="BDD08689.1"/>
    <property type="molecule type" value="Genomic_DNA"/>
</dbReference>
<dbReference type="AlphaFoldDB" id="A0AAU9D2T3"/>